<feature type="domain" description="LysM" evidence="5">
    <location>
        <begin position="492"/>
        <end position="540"/>
    </location>
</feature>
<dbReference type="AlphaFoldDB" id="A0A8H3G8B3"/>
<sequence>MAVHSLPILLLALFIQSIWSQQLQGPAMGMPYNVSASCTQALNTSVACPGAMADVAANGGVIDLDGISYLCGTSCLSSLQSARSTIAKACTASTDIVVYNDIAYPATFFADSYIYTYNLACRKDRYGSSGKGRLETILRWKRSTTGQYCDPQIAEWQTQGYLNITQSCSDCWLGAQQLQLSNPLGYDPGLASNFASLTSACNATKYSYTTPTAYGLNASAATIPATASATATSPPTCTGSYAVQLTDTCISVSQELNVSTYSLLYENNVDLYCRNFNASVGTDLCSPATCDTYTWQATDTCASVALAHPPITVPQFLAWNPNFNTLCQNGANFIGYQVCVSPPGGLLNPSASTNLSVTTAATAAVPVPTNAMTGSNRDCGDWYTIIEGDTCGLLSVANYISLFDFYFLNPEINANCTNLDLGIAYCVEPVGDIHTYPGYKTTSGGPSITVAPITFASVNTAITTPTPHAGFHPTPSYLPKAPGTLSDCYAYHNYNASQENDCSFIAFLSDITTDQLIEWNPSLSSSLSSCSLQSGYSYCTAQNNATTVDTSNDCTPINSTEIVSGTLSNCDCFLELVGYEDGGPSLSNPPFPASAGIMIIRNARIRLLTQSILEYMCENIESDYSVTASQLATWNTWLGSNCDANLYANLLVNETRPLCVGVNASEPIGSAAPGPSKTPSQTATATGTNTMSMGPTTSGEVAGCKQYYTVQSGDSCTNIETTYGISFTQFYEWNPSIGSNCENLWLGYAYCVQAPASSGSVSTTAAAPAPTQSGIASNCDAYYTVASGDSCAKIETQYNDTFAQLYSWNPAIGNNCQNLWVGYAVCVGVS</sequence>
<evidence type="ECO:0000259" key="5">
    <source>
        <dbReference type="PROSITE" id="PS51782"/>
    </source>
</evidence>
<evidence type="ECO:0000313" key="7">
    <source>
        <dbReference type="Proteomes" id="UP000664521"/>
    </source>
</evidence>
<keyword evidence="1" id="KW-0147">Chitin-binding</keyword>
<keyword evidence="7" id="KW-1185">Reference proteome</keyword>
<evidence type="ECO:0000256" key="3">
    <source>
        <dbReference type="SAM" id="MobiDB-lite"/>
    </source>
</evidence>
<evidence type="ECO:0000256" key="1">
    <source>
        <dbReference type="ARBA" id="ARBA00022669"/>
    </source>
</evidence>
<feature type="compositionally biased region" description="Polar residues" evidence="3">
    <location>
        <begin position="677"/>
        <end position="692"/>
    </location>
</feature>
<dbReference type="InterPro" id="IPR052210">
    <property type="entry name" value="LysM1-like"/>
</dbReference>
<dbReference type="SUPFAM" id="SSF54106">
    <property type="entry name" value="LysM domain"/>
    <property type="match status" value="2"/>
</dbReference>
<accession>A0A8H3G8B3</accession>
<dbReference type="SMART" id="SM00257">
    <property type="entry name" value="LysM"/>
    <property type="match status" value="4"/>
</dbReference>
<gene>
    <name evidence="6" type="ORF">HETSPECPRED_001053</name>
</gene>
<feature type="domain" description="LysM" evidence="5">
    <location>
        <begin position="381"/>
        <end position="427"/>
    </location>
</feature>
<dbReference type="OrthoDB" id="5985073at2759"/>
<name>A0A8H3G8B3_9LECA</name>
<dbReference type="InterPro" id="IPR018392">
    <property type="entry name" value="LysM"/>
</dbReference>
<proteinExistence type="predicted"/>
<dbReference type="Gene3D" id="3.10.350.10">
    <property type="entry name" value="LysM domain"/>
    <property type="match status" value="5"/>
</dbReference>
<reference evidence="6" key="1">
    <citation type="submission" date="2021-03" db="EMBL/GenBank/DDBJ databases">
        <authorList>
            <person name="Tagirdzhanova G."/>
        </authorList>
    </citation>
    <scope>NUCLEOTIDE SEQUENCE</scope>
</reference>
<keyword evidence="2" id="KW-0843">Virulence</keyword>
<dbReference type="InterPro" id="IPR036779">
    <property type="entry name" value="LysM_dom_sf"/>
</dbReference>
<feature type="chain" id="PRO_5034848879" description="LysM domain-containing protein" evidence="4">
    <location>
        <begin position="21"/>
        <end position="830"/>
    </location>
</feature>
<keyword evidence="4" id="KW-0732">Signal</keyword>
<dbReference type="CDD" id="cd00118">
    <property type="entry name" value="LysM"/>
    <property type="match status" value="3"/>
</dbReference>
<feature type="domain" description="LysM" evidence="5">
    <location>
        <begin position="706"/>
        <end position="752"/>
    </location>
</feature>
<evidence type="ECO:0000256" key="2">
    <source>
        <dbReference type="ARBA" id="ARBA00023026"/>
    </source>
</evidence>
<dbReference type="PANTHER" id="PTHR34997:SF1">
    <property type="entry name" value="PEPTIDOGLYCAN-BINDING LYSIN DOMAIN"/>
    <property type="match status" value="1"/>
</dbReference>
<dbReference type="PANTHER" id="PTHR34997">
    <property type="entry name" value="AM15"/>
    <property type="match status" value="1"/>
</dbReference>
<feature type="region of interest" description="Disordered" evidence="3">
    <location>
        <begin position="670"/>
        <end position="692"/>
    </location>
</feature>
<evidence type="ECO:0000313" key="6">
    <source>
        <dbReference type="EMBL" id="CAF9938374.1"/>
    </source>
</evidence>
<feature type="signal peptide" evidence="4">
    <location>
        <begin position="1"/>
        <end position="20"/>
    </location>
</feature>
<dbReference type="PROSITE" id="PS51782">
    <property type="entry name" value="LYSM"/>
    <property type="match status" value="5"/>
</dbReference>
<dbReference type="Pfam" id="PF01476">
    <property type="entry name" value="LysM"/>
    <property type="match status" value="2"/>
</dbReference>
<feature type="domain" description="LysM" evidence="5">
    <location>
        <begin position="781"/>
        <end position="827"/>
    </location>
</feature>
<dbReference type="Proteomes" id="UP000664521">
    <property type="component" value="Unassembled WGS sequence"/>
</dbReference>
<protein>
    <recommendedName>
        <fullName evidence="5">LysM domain-containing protein</fullName>
    </recommendedName>
</protein>
<evidence type="ECO:0000256" key="4">
    <source>
        <dbReference type="SAM" id="SignalP"/>
    </source>
</evidence>
<comment type="caution">
    <text evidence="6">The sequence shown here is derived from an EMBL/GenBank/DDBJ whole genome shotgun (WGS) entry which is preliminary data.</text>
</comment>
<feature type="domain" description="LysM" evidence="5">
    <location>
        <begin position="291"/>
        <end position="340"/>
    </location>
</feature>
<organism evidence="6 7">
    <name type="scientific">Heterodermia speciosa</name>
    <dbReference type="NCBI Taxonomy" id="116794"/>
    <lineage>
        <taxon>Eukaryota</taxon>
        <taxon>Fungi</taxon>
        <taxon>Dikarya</taxon>
        <taxon>Ascomycota</taxon>
        <taxon>Pezizomycotina</taxon>
        <taxon>Lecanoromycetes</taxon>
        <taxon>OSLEUM clade</taxon>
        <taxon>Lecanoromycetidae</taxon>
        <taxon>Caliciales</taxon>
        <taxon>Physciaceae</taxon>
        <taxon>Heterodermia</taxon>
    </lineage>
</organism>
<dbReference type="EMBL" id="CAJPDS010000112">
    <property type="protein sequence ID" value="CAF9938374.1"/>
    <property type="molecule type" value="Genomic_DNA"/>
</dbReference>
<dbReference type="GO" id="GO:0008061">
    <property type="term" value="F:chitin binding"/>
    <property type="evidence" value="ECO:0007669"/>
    <property type="project" value="UniProtKB-KW"/>
</dbReference>